<dbReference type="InterPro" id="IPR050266">
    <property type="entry name" value="AB_hydrolase_sf"/>
</dbReference>
<reference evidence="2 3" key="1">
    <citation type="submission" date="2024-07" db="EMBL/GenBank/DDBJ databases">
        <title>Section-level genome sequencing and comparative genomics of Aspergillus sections Usti and Cavernicolus.</title>
        <authorList>
            <consortium name="Lawrence Berkeley National Laboratory"/>
            <person name="Nybo J.L."/>
            <person name="Vesth T.C."/>
            <person name="Theobald S."/>
            <person name="Frisvad J.C."/>
            <person name="Larsen T.O."/>
            <person name="Kjaerboelling I."/>
            <person name="Rothschild-Mancinelli K."/>
            <person name="Lyhne E.K."/>
            <person name="Kogle M.E."/>
            <person name="Barry K."/>
            <person name="Clum A."/>
            <person name="Na H."/>
            <person name="Ledsgaard L."/>
            <person name="Lin J."/>
            <person name="Lipzen A."/>
            <person name="Kuo A."/>
            <person name="Riley R."/>
            <person name="Mondo S."/>
            <person name="Labutti K."/>
            <person name="Haridas S."/>
            <person name="Pangalinan J."/>
            <person name="Salamov A.A."/>
            <person name="Simmons B.A."/>
            <person name="Magnuson J.K."/>
            <person name="Chen J."/>
            <person name="Drula E."/>
            <person name="Henrissat B."/>
            <person name="Wiebenga A."/>
            <person name="Lubbers R.J."/>
            <person name="Gomes A.C."/>
            <person name="Makela M.R."/>
            <person name="Stajich J."/>
            <person name="Grigoriev I.V."/>
            <person name="Mortensen U.H."/>
            <person name="De Vries R.P."/>
            <person name="Baker S.E."/>
            <person name="Andersen M.R."/>
        </authorList>
    </citation>
    <scope>NUCLEOTIDE SEQUENCE [LARGE SCALE GENOMIC DNA]</scope>
    <source>
        <strain evidence="2 3">CBS 123904</strain>
    </source>
</reference>
<dbReference type="Gene3D" id="3.40.50.1820">
    <property type="entry name" value="alpha/beta hydrolase"/>
    <property type="match status" value="1"/>
</dbReference>
<accession>A0ABR4L1G9</accession>
<keyword evidence="2" id="KW-0378">Hydrolase</keyword>
<keyword evidence="3" id="KW-1185">Reference proteome</keyword>
<organism evidence="2 3">
    <name type="scientific">Aspergillus pseudoustus</name>
    <dbReference type="NCBI Taxonomy" id="1810923"/>
    <lineage>
        <taxon>Eukaryota</taxon>
        <taxon>Fungi</taxon>
        <taxon>Dikarya</taxon>
        <taxon>Ascomycota</taxon>
        <taxon>Pezizomycotina</taxon>
        <taxon>Eurotiomycetes</taxon>
        <taxon>Eurotiomycetidae</taxon>
        <taxon>Eurotiales</taxon>
        <taxon>Aspergillaceae</taxon>
        <taxon>Aspergillus</taxon>
        <taxon>Aspergillus subgen. Nidulantes</taxon>
    </lineage>
</organism>
<dbReference type="Proteomes" id="UP001610446">
    <property type="component" value="Unassembled WGS sequence"/>
</dbReference>
<evidence type="ECO:0000313" key="2">
    <source>
        <dbReference type="EMBL" id="KAL2857352.1"/>
    </source>
</evidence>
<feature type="domain" description="AB hydrolase-1" evidence="1">
    <location>
        <begin position="25"/>
        <end position="126"/>
    </location>
</feature>
<sequence>MQRHFVARNTLCPRPRLEEYRDTHPIVFLSGIVSSENYFFLVLEALASKYRCIKHDIYGLTAHSTIRDVSVKSIINNVLMVMDHLQISRVVLVAIDLGSIVATLIAAKFPARVIGVVAFSPLLLPPGETCTQLECWARAAHNSSYSPIPLQYDPEWDLTICTLADRETLSDFLSMTSMGSQFTVVQRAFIRELIFNQLNASVFSFCTAVVKAQVPSYFEIYCPFLRLVGDHAKCLQSAA</sequence>
<dbReference type="InterPro" id="IPR029058">
    <property type="entry name" value="AB_hydrolase_fold"/>
</dbReference>
<evidence type="ECO:0000313" key="3">
    <source>
        <dbReference type="Proteomes" id="UP001610446"/>
    </source>
</evidence>
<dbReference type="InterPro" id="IPR000073">
    <property type="entry name" value="AB_hydrolase_1"/>
</dbReference>
<protein>
    <submittedName>
        <fullName evidence="2">Alpha/Beta hydrolase protein</fullName>
    </submittedName>
</protein>
<dbReference type="PANTHER" id="PTHR43798:SF5">
    <property type="entry name" value="MONOACYLGLYCEROL LIPASE ABHD6"/>
    <property type="match status" value="1"/>
</dbReference>
<proteinExistence type="predicted"/>
<dbReference type="Pfam" id="PF00561">
    <property type="entry name" value="Abhydrolase_1"/>
    <property type="match status" value="1"/>
</dbReference>
<comment type="caution">
    <text evidence="2">The sequence shown here is derived from an EMBL/GenBank/DDBJ whole genome shotgun (WGS) entry which is preliminary data.</text>
</comment>
<evidence type="ECO:0000259" key="1">
    <source>
        <dbReference type="Pfam" id="PF00561"/>
    </source>
</evidence>
<dbReference type="PANTHER" id="PTHR43798">
    <property type="entry name" value="MONOACYLGLYCEROL LIPASE"/>
    <property type="match status" value="1"/>
</dbReference>
<dbReference type="EMBL" id="JBFXLU010000004">
    <property type="protein sequence ID" value="KAL2857352.1"/>
    <property type="molecule type" value="Genomic_DNA"/>
</dbReference>
<name>A0ABR4L1G9_9EURO</name>
<dbReference type="GO" id="GO:0016787">
    <property type="term" value="F:hydrolase activity"/>
    <property type="evidence" value="ECO:0007669"/>
    <property type="project" value="UniProtKB-KW"/>
</dbReference>
<dbReference type="SUPFAM" id="SSF53474">
    <property type="entry name" value="alpha/beta-Hydrolases"/>
    <property type="match status" value="1"/>
</dbReference>
<gene>
    <name evidence="2" type="ORF">BJY01DRAFT_242424</name>
</gene>